<accession>F1Z3A3</accession>
<dbReference type="EMBL" id="AEWJ01000002">
    <property type="protein sequence ID" value="EGD60910.1"/>
    <property type="molecule type" value="Genomic_DNA"/>
</dbReference>
<sequence length="52" mass="5958">MPPITVMLGNLISNLIHHNLIYMDNITLTVNLFAMNIFGRQTIFTDQDIQNP</sequence>
<name>F1Z3A3_9SPHN</name>
<dbReference type="AlphaFoldDB" id="F1Z3A3"/>
<dbReference type="Proteomes" id="UP000004728">
    <property type="component" value="Unassembled WGS sequence"/>
</dbReference>
<dbReference type="HOGENOM" id="CLU_3082419_0_0_5"/>
<dbReference type="InParanoid" id="F1Z3A3"/>
<gene>
    <name evidence="1" type="ORF">Y88_3414</name>
</gene>
<proteinExistence type="predicted"/>
<evidence type="ECO:0000313" key="1">
    <source>
        <dbReference type="EMBL" id="EGD60910.1"/>
    </source>
</evidence>
<organism evidence="1 2">
    <name type="scientific">Novosphingobium nitrogenifigens DSM 19370</name>
    <dbReference type="NCBI Taxonomy" id="983920"/>
    <lineage>
        <taxon>Bacteria</taxon>
        <taxon>Pseudomonadati</taxon>
        <taxon>Pseudomonadota</taxon>
        <taxon>Alphaproteobacteria</taxon>
        <taxon>Sphingomonadales</taxon>
        <taxon>Sphingomonadaceae</taxon>
        <taxon>Novosphingobium</taxon>
    </lineage>
</organism>
<evidence type="ECO:0000313" key="2">
    <source>
        <dbReference type="Proteomes" id="UP000004728"/>
    </source>
</evidence>
<reference evidence="1 2" key="1">
    <citation type="journal article" date="2012" name="J. Bacteriol.">
        <title>Draft Genome Sequence of Novosphingobium nitrogenifigens Y88T.</title>
        <authorList>
            <person name="Strabala T.J."/>
            <person name="Macdonald L."/>
            <person name="Liu V."/>
            <person name="Smit A.M."/>
        </authorList>
    </citation>
    <scope>NUCLEOTIDE SEQUENCE [LARGE SCALE GENOMIC DNA]</scope>
    <source>
        <strain evidence="1 2">DSM 19370</strain>
    </source>
</reference>
<protein>
    <submittedName>
        <fullName evidence="1">Uncharacterized protein</fullName>
    </submittedName>
</protein>
<keyword evidence="2" id="KW-1185">Reference proteome</keyword>
<comment type="caution">
    <text evidence="1">The sequence shown here is derived from an EMBL/GenBank/DDBJ whole genome shotgun (WGS) entry which is preliminary data.</text>
</comment>